<sequence length="70" mass="7639">MESWILSLSAVDGLPFCCRYFSVEETPYGDLFISVMLVDVLFYSGEEVGAATGEPAPNSRGEDGRGLAWE</sequence>
<proteinExistence type="predicted"/>
<dbReference type="AlphaFoldDB" id="A0A6A4S4X5"/>
<name>A0A6A4S4X5_SCOMX</name>
<gene>
    <name evidence="2" type="ORF">F2P81_021109</name>
</gene>
<dbReference type="EMBL" id="VEVO01000019">
    <property type="protein sequence ID" value="KAF0026372.1"/>
    <property type="molecule type" value="Genomic_DNA"/>
</dbReference>
<organism evidence="2 3">
    <name type="scientific">Scophthalmus maximus</name>
    <name type="common">Turbot</name>
    <name type="synonym">Psetta maxima</name>
    <dbReference type="NCBI Taxonomy" id="52904"/>
    <lineage>
        <taxon>Eukaryota</taxon>
        <taxon>Metazoa</taxon>
        <taxon>Chordata</taxon>
        <taxon>Craniata</taxon>
        <taxon>Vertebrata</taxon>
        <taxon>Euteleostomi</taxon>
        <taxon>Actinopterygii</taxon>
        <taxon>Neopterygii</taxon>
        <taxon>Teleostei</taxon>
        <taxon>Neoteleostei</taxon>
        <taxon>Acanthomorphata</taxon>
        <taxon>Carangaria</taxon>
        <taxon>Pleuronectiformes</taxon>
        <taxon>Pleuronectoidei</taxon>
        <taxon>Scophthalmidae</taxon>
        <taxon>Scophthalmus</taxon>
    </lineage>
</organism>
<evidence type="ECO:0000256" key="1">
    <source>
        <dbReference type="SAM" id="MobiDB-lite"/>
    </source>
</evidence>
<accession>A0A6A4S4X5</accession>
<evidence type="ECO:0000313" key="2">
    <source>
        <dbReference type="EMBL" id="KAF0026372.1"/>
    </source>
</evidence>
<evidence type="ECO:0000313" key="3">
    <source>
        <dbReference type="Proteomes" id="UP000438429"/>
    </source>
</evidence>
<dbReference type="Proteomes" id="UP000438429">
    <property type="component" value="Unassembled WGS sequence"/>
</dbReference>
<reference evidence="2 3" key="1">
    <citation type="submission" date="2019-06" db="EMBL/GenBank/DDBJ databases">
        <title>Draft genomes of female and male turbot (Scophthalmus maximus).</title>
        <authorList>
            <person name="Xu H."/>
            <person name="Xu X.-W."/>
            <person name="Shao C."/>
            <person name="Chen S."/>
        </authorList>
    </citation>
    <scope>NUCLEOTIDE SEQUENCE [LARGE SCALE GENOMIC DNA]</scope>
    <source>
        <strain evidence="2">Ysfricsl-2016a</strain>
        <tissue evidence="2">Blood</tissue>
    </source>
</reference>
<feature type="compositionally biased region" description="Basic and acidic residues" evidence="1">
    <location>
        <begin position="60"/>
        <end position="70"/>
    </location>
</feature>
<comment type="caution">
    <text evidence="2">The sequence shown here is derived from an EMBL/GenBank/DDBJ whole genome shotgun (WGS) entry which is preliminary data.</text>
</comment>
<feature type="region of interest" description="Disordered" evidence="1">
    <location>
        <begin position="49"/>
        <end position="70"/>
    </location>
</feature>
<protein>
    <submittedName>
        <fullName evidence="2">Uncharacterized protein</fullName>
    </submittedName>
</protein>